<feature type="domain" description="Major facilitator superfamily (MFS) profile" evidence="10">
    <location>
        <begin position="86"/>
        <end position="568"/>
    </location>
</feature>
<keyword evidence="11" id="KW-0762">Sugar transport</keyword>
<dbReference type="AlphaFoldDB" id="A0A6A5SBE2"/>
<feature type="transmembrane region" description="Helical" evidence="9">
    <location>
        <begin position="252"/>
        <end position="273"/>
    </location>
</feature>
<proteinExistence type="inferred from homology"/>
<feature type="transmembrane region" description="Helical" evidence="9">
    <location>
        <begin position="541"/>
        <end position="562"/>
    </location>
</feature>
<dbReference type="InterPro" id="IPR050360">
    <property type="entry name" value="MFS_Sugar_Transporters"/>
</dbReference>
<evidence type="ECO:0000256" key="7">
    <source>
        <dbReference type="RuleBase" id="RU003346"/>
    </source>
</evidence>
<feature type="transmembrane region" description="Helical" evidence="9">
    <location>
        <begin position="511"/>
        <end position="529"/>
    </location>
</feature>
<feature type="transmembrane region" description="Helical" evidence="9">
    <location>
        <begin position="130"/>
        <end position="150"/>
    </location>
</feature>
<reference evidence="11" key="1">
    <citation type="journal article" date="2020" name="Stud. Mycol.">
        <title>101 Dothideomycetes genomes: a test case for predicting lifestyles and emergence of pathogens.</title>
        <authorList>
            <person name="Haridas S."/>
            <person name="Albert R."/>
            <person name="Binder M."/>
            <person name="Bloem J."/>
            <person name="Labutti K."/>
            <person name="Salamov A."/>
            <person name="Andreopoulos B."/>
            <person name="Baker S."/>
            <person name="Barry K."/>
            <person name="Bills G."/>
            <person name="Bluhm B."/>
            <person name="Cannon C."/>
            <person name="Castanera R."/>
            <person name="Culley D."/>
            <person name="Daum C."/>
            <person name="Ezra D."/>
            <person name="Gonzalez J."/>
            <person name="Henrissat B."/>
            <person name="Kuo A."/>
            <person name="Liang C."/>
            <person name="Lipzen A."/>
            <person name="Lutzoni F."/>
            <person name="Magnuson J."/>
            <person name="Mondo S."/>
            <person name="Nolan M."/>
            <person name="Ohm R."/>
            <person name="Pangilinan J."/>
            <person name="Park H.-J."/>
            <person name="Ramirez L."/>
            <person name="Alfaro M."/>
            <person name="Sun H."/>
            <person name="Tritt A."/>
            <person name="Yoshinaga Y."/>
            <person name="Zwiers L.-H."/>
            <person name="Turgeon B."/>
            <person name="Goodwin S."/>
            <person name="Spatafora J."/>
            <person name="Crous P."/>
            <person name="Grigoriev I."/>
        </authorList>
    </citation>
    <scope>NUCLEOTIDE SEQUENCE</scope>
    <source>
        <strain evidence="11">CBS 161.51</strain>
    </source>
</reference>
<gene>
    <name evidence="11" type="ORF">EJ02DRAFT_506294</name>
</gene>
<feature type="transmembrane region" description="Helical" evidence="9">
    <location>
        <begin position="83"/>
        <end position="110"/>
    </location>
</feature>
<protein>
    <submittedName>
        <fullName evidence="11">Sugar transporter</fullName>
    </submittedName>
</protein>
<dbReference type="PANTHER" id="PTHR48022:SF5">
    <property type="entry name" value="ALPHA-GLUCOSIDES PERMEASE MPH2-RELATED"/>
    <property type="match status" value="1"/>
</dbReference>
<dbReference type="GO" id="GO:0005351">
    <property type="term" value="F:carbohydrate:proton symporter activity"/>
    <property type="evidence" value="ECO:0007669"/>
    <property type="project" value="TreeGrafter"/>
</dbReference>
<organism evidence="11 12">
    <name type="scientific">Clathrospora elynae</name>
    <dbReference type="NCBI Taxonomy" id="706981"/>
    <lineage>
        <taxon>Eukaryota</taxon>
        <taxon>Fungi</taxon>
        <taxon>Dikarya</taxon>
        <taxon>Ascomycota</taxon>
        <taxon>Pezizomycotina</taxon>
        <taxon>Dothideomycetes</taxon>
        <taxon>Pleosporomycetidae</taxon>
        <taxon>Pleosporales</taxon>
        <taxon>Diademaceae</taxon>
        <taxon>Clathrospora</taxon>
    </lineage>
</organism>
<dbReference type="Pfam" id="PF00083">
    <property type="entry name" value="Sugar_tr"/>
    <property type="match status" value="1"/>
</dbReference>
<feature type="transmembrane region" description="Helical" evidence="9">
    <location>
        <begin position="221"/>
        <end position="240"/>
    </location>
</feature>
<evidence type="ECO:0000256" key="9">
    <source>
        <dbReference type="SAM" id="Phobius"/>
    </source>
</evidence>
<feature type="transmembrane region" description="Helical" evidence="9">
    <location>
        <begin position="383"/>
        <end position="404"/>
    </location>
</feature>
<keyword evidence="12" id="KW-1185">Reference proteome</keyword>
<feature type="transmembrane region" description="Helical" evidence="9">
    <location>
        <begin position="187"/>
        <end position="209"/>
    </location>
</feature>
<dbReference type="InterPro" id="IPR036259">
    <property type="entry name" value="MFS_trans_sf"/>
</dbReference>
<evidence type="ECO:0000259" key="10">
    <source>
        <dbReference type="PROSITE" id="PS50850"/>
    </source>
</evidence>
<dbReference type="InterPro" id="IPR003663">
    <property type="entry name" value="Sugar/inositol_transpt"/>
</dbReference>
<feature type="transmembrane region" description="Helical" evidence="9">
    <location>
        <begin position="411"/>
        <end position="431"/>
    </location>
</feature>
<dbReference type="SUPFAM" id="SSF103473">
    <property type="entry name" value="MFS general substrate transporter"/>
    <property type="match status" value="1"/>
</dbReference>
<dbReference type="NCBIfam" id="TIGR00879">
    <property type="entry name" value="SP"/>
    <property type="match status" value="1"/>
</dbReference>
<dbReference type="Proteomes" id="UP000800038">
    <property type="component" value="Unassembled WGS sequence"/>
</dbReference>
<keyword evidence="3 7" id="KW-0813">Transport</keyword>
<evidence type="ECO:0000256" key="3">
    <source>
        <dbReference type="ARBA" id="ARBA00022448"/>
    </source>
</evidence>
<feature type="transmembrane region" description="Helical" evidence="9">
    <location>
        <begin position="162"/>
        <end position="181"/>
    </location>
</feature>
<feature type="region of interest" description="Disordered" evidence="8">
    <location>
        <begin position="17"/>
        <end position="37"/>
    </location>
</feature>
<dbReference type="Gene3D" id="1.20.1250.20">
    <property type="entry name" value="MFS general substrate transporter like domains"/>
    <property type="match status" value="1"/>
</dbReference>
<evidence type="ECO:0000256" key="6">
    <source>
        <dbReference type="ARBA" id="ARBA00023136"/>
    </source>
</evidence>
<evidence type="ECO:0000256" key="8">
    <source>
        <dbReference type="SAM" id="MobiDB-lite"/>
    </source>
</evidence>
<keyword evidence="6 9" id="KW-0472">Membrane</keyword>
<keyword evidence="4 9" id="KW-0812">Transmembrane</keyword>
<evidence type="ECO:0000256" key="1">
    <source>
        <dbReference type="ARBA" id="ARBA00004141"/>
    </source>
</evidence>
<keyword evidence="5 9" id="KW-1133">Transmembrane helix</keyword>
<name>A0A6A5SBE2_9PLEO</name>
<comment type="subcellular location">
    <subcellularLocation>
        <location evidence="1">Membrane</location>
        <topology evidence="1">Multi-pass membrane protein</topology>
    </subcellularLocation>
</comment>
<evidence type="ECO:0000313" key="11">
    <source>
        <dbReference type="EMBL" id="KAF1936864.1"/>
    </source>
</evidence>
<dbReference type="GO" id="GO:0016020">
    <property type="term" value="C:membrane"/>
    <property type="evidence" value="ECO:0007669"/>
    <property type="project" value="UniProtKB-SubCell"/>
</dbReference>
<feature type="transmembrane region" description="Helical" evidence="9">
    <location>
        <begin position="474"/>
        <end position="499"/>
    </location>
</feature>
<feature type="transmembrane region" description="Helical" evidence="9">
    <location>
        <begin position="349"/>
        <end position="371"/>
    </location>
</feature>
<comment type="similarity">
    <text evidence="2 7">Belongs to the major facilitator superfamily. Sugar transporter (TC 2.A.1.1) family.</text>
</comment>
<feature type="compositionally biased region" description="Low complexity" evidence="8">
    <location>
        <begin position="26"/>
        <end position="37"/>
    </location>
</feature>
<dbReference type="InterPro" id="IPR020846">
    <property type="entry name" value="MFS_dom"/>
</dbReference>
<dbReference type="PANTHER" id="PTHR48022">
    <property type="entry name" value="PLASTIDIC GLUCOSE TRANSPORTER 4"/>
    <property type="match status" value="1"/>
</dbReference>
<evidence type="ECO:0000256" key="2">
    <source>
        <dbReference type="ARBA" id="ARBA00010992"/>
    </source>
</evidence>
<dbReference type="EMBL" id="ML976165">
    <property type="protein sequence ID" value="KAF1936864.1"/>
    <property type="molecule type" value="Genomic_DNA"/>
</dbReference>
<dbReference type="InterPro" id="IPR005828">
    <property type="entry name" value="MFS_sugar_transport-like"/>
</dbReference>
<evidence type="ECO:0000256" key="4">
    <source>
        <dbReference type="ARBA" id="ARBA00022692"/>
    </source>
</evidence>
<accession>A0A6A5SBE2</accession>
<evidence type="ECO:0000256" key="5">
    <source>
        <dbReference type="ARBA" id="ARBA00022989"/>
    </source>
</evidence>
<dbReference type="OrthoDB" id="6612291at2759"/>
<sequence>MVTIIDKKQVGAAVFDEKRRERHHSATLSSSSSGSNTLYSVPTSSTFKSVAPVLDGTTSNAESASNAEQSMTLREGLRLYPKAIIWSVLLSMTLIMEGYSTILVPNLYALDPFRKQFGDRRPNGLYEISAIWQSALVNGGLGGQILGLFATGTLSERIGYRYTLMLGLVAMTLFIFVPFFATSKAVLLIGQCLLGVPWGVFQCISTVYAADVCPVALRAYLTTYVNACWVLGQLIASIVLRGMVSNSTTWSYRIPFAIQWVFPLPIFVAVYFAPESPWWLIRQNRFVDAKISLRRLRTKSKEQPEEEFAASLGGTMETMIQTNEREQSMQSGTSYKDCFKGVDRRRTEITCMVWIIQTLCGSTFMGFSTYFYEQAGLGSSHAFTLSLAQFTLGLLGVLVSWALMSRFGRRTLYLSGQALTFVFVLLIGILACVPQPNAPSHPDPGTNSTAAATTNVARSADSVNLSPPSSPLNWAIAALLLAFTLSYDATLGPICYSLVSEIPSTRLRSKTIVLARNAYNVSGIITNIVTPRMLNPTAWGWGARAGFFWAGTAVLGMGWSWFRLPEPKGRSFAELDGLFKRGVAARKFKGAVALRISARPRQE</sequence>
<dbReference type="PROSITE" id="PS50850">
    <property type="entry name" value="MFS"/>
    <property type="match status" value="1"/>
</dbReference>
<evidence type="ECO:0000313" key="12">
    <source>
        <dbReference type="Proteomes" id="UP000800038"/>
    </source>
</evidence>